<feature type="transmembrane region" description="Helical" evidence="7">
    <location>
        <begin position="102"/>
        <end position="124"/>
    </location>
</feature>
<evidence type="ECO:0000259" key="9">
    <source>
        <dbReference type="Pfam" id="PF21082"/>
    </source>
</evidence>
<dbReference type="GO" id="GO:0005886">
    <property type="term" value="C:plasma membrane"/>
    <property type="evidence" value="ECO:0007669"/>
    <property type="project" value="UniProtKB-SubCell"/>
</dbReference>
<evidence type="ECO:0000313" key="11">
    <source>
        <dbReference type="EMBL" id="TVM16421.1"/>
    </source>
</evidence>
<evidence type="ECO:0000259" key="10">
    <source>
        <dbReference type="Pfam" id="PF21088"/>
    </source>
</evidence>
<dbReference type="OrthoDB" id="9784565at2"/>
<proteinExistence type="inferred from homology"/>
<dbReference type="SUPFAM" id="SSF50182">
    <property type="entry name" value="Sm-like ribonucleoproteins"/>
    <property type="match status" value="1"/>
</dbReference>
<feature type="transmembrane region" description="Helical" evidence="7">
    <location>
        <begin position="34"/>
        <end position="56"/>
    </location>
</feature>
<evidence type="ECO:0000256" key="1">
    <source>
        <dbReference type="ARBA" id="ARBA00004651"/>
    </source>
</evidence>
<dbReference type="Pfam" id="PF21082">
    <property type="entry name" value="MS_channel_3rd"/>
    <property type="match status" value="1"/>
</dbReference>
<dbReference type="InterPro" id="IPR010920">
    <property type="entry name" value="LSM_dom_sf"/>
</dbReference>
<reference evidence="11 12" key="1">
    <citation type="submission" date="2018-06" db="EMBL/GenBank/DDBJ databases">
        <title>Complete genome of Desulfovibrio indonesiensis P37SLT.</title>
        <authorList>
            <person name="Crispim J.S."/>
            <person name="Vidigal P.M.P."/>
            <person name="Silva L.C.F."/>
            <person name="Laguardia C.N."/>
            <person name="Araujo L.C."/>
            <person name="Dias R.S."/>
            <person name="Sousa M.P."/>
            <person name="Paula S.O."/>
            <person name="Silva C."/>
        </authorList>
    </citation>
    <scope>NUCLEOTIDE SEQUENCE [LARGE SCALE GENOMIC DNA]</scope>
    <source>
        <strain evidence="11 12">P37SLT</strain>
    </source>
</reference>
<evidence type="ECO:0000256" key="7">
    <source>
        <dbReference type="SAM" id="Phobius"/>
    </source>
</evidence>
<dbReference type="InterPro" id="IPR049278">
    <property type="entry name" value="MS_channel_C"/>
</dbReference>
<protein>
    <submittedName>
        <fullName evidence="11">Mechanosensitive ion channel family protein</fullName>
    </submittedName>
</protein>
<comment type="similarity">
    <text evidence="2">Belongs to the MscS (TC 1.A.23) family.</text>
</comment>
<dbReference type="SUPFAM" id="SSF82689">
    <property type="entry name" value="Mechanosensitive channel protein MscS (YggB), C-terminal domain"/>
    <property type="match status" value="1"/>
</dbReference>
<evidence type="ECO:0000256" key="6">
    <source>
        <dbReference type="ARBA" id="ARBA00023136"/>
    </source>
</evidence>
<dbReference type="GO" id="GO:0008381">
    <property type="term" value="F:mechanosensitive monoatomic ion channel activity"/>
    <property type="evidence" value="ECO:0007669"/>
    <property type="project" value="InterPro"/>
</dbReference>
<evidence type="ECO:0000256" key="5">
    <source>
        <dbReference type="ARBA" id="ARBA00022989"/>
    </source>
</evidence>
<dbReference type="AlphaFoldDB" id="A0A7M3MDR8"/>
<comment type="caution">
    <text evidence="11">The sequence shown here is derived from an EMBL/GenBank/DDBJ whole genome shotgun (WGS) entry which is preliminary data.</text>
</comment>
<keyword evidence="5 7" id="KW-1133">Transmembrane helix</keyword>
<dbReference type="Proteomes" id="UP000448292">
    <property type="component" value="Unassembled WGS sequence"/>
</dbReference>
<dbReference type="SUPFAM" id="SSF82861">
    <property type="entry name" value="Mechanosensitive channel protein MscS (YggB), transmembrane region"/>
    <property type="match status" value="1"/>
</dbReference>
<feature type="domain" description="Mechanosensitive ion channel MscS C-terminal" evidence="9">
    <location>
        <begin position="193"/>
        <end position="280"/>
    </location>
</feature>
<keyword evidence="12" id="KW-1185">Reference proteome</keyword>
<dbReference type="Gene3D" id="1.10.287.1260">
    <property type="match status" value="1"/>
</dbReference>
<feature type="domain" description="Mechanosensitive ion channel transmembrane helices 2/3" evidence="10">
    <location>
        <begin position="82"/>
        <end position="121"/>
    </location>
</feature>
<dbReference type="InterPro" id="IPR049142">
    <property type="entry name" value="MS_channel_1st"/>
</dbReference>
<dbReference type="Gene3D" id="2.30.30.60">
    <property type="match status" value="1"/>
</dbReference>
<feature type="transmembrane region" description="Helical" evidence="7">
    <location>
        <begin position="77"/>
        <end position="96"/>
    </location>
</feature>
<name>A0A7M3MDR8_9BACT</name>
<keyword evidence="6 7" id="KW-0472">Membrane</keyword>
<evidence type="ECO:0000259" key="8">
    <source>
        <dbReference type="Pfam" id="PF00924"/>
    </source>
</evidence>
<evidence type="ECO:0000256" key="2">
    <source>
        <dbReference type="ARBA" id="ARBA00008017"/>
    </source>
</evidence>
<feature type="domain" description="Mechanosensitive ion channel MscS" evidence="8">
    <location>
        <begin position="122"/>
        <end position="186"/>
    </location>
</feature>
<dbReference type="RefSeq" id="WP_144303543.1">
    <property type="nucleotide sequence ID" value="NZ_QMIE01000011.1"/>
</dbReference>
<keyword evidence="4 7" id="KW-0812">Transmembrane</keyword>
<sequence length="321" mass="35544">MNEELQQQAEAYIGILQQYWEQSMAWIVSGGLRILLIILLLVITLKVVGMVTKRVFKRLGKGRDSEYLKRVETTRGIISFTLKVALLIVALLMILGQVGIDLGPILAAAGVIGLAVSFGAQNLVQDVISGFFMLLEDQVRVGDVVQTAGKSGVVERITLRLIVLRDLSGNVHFIRNGQIDVITNMTKDFSFYVFDVGVAYREDVDEVSEVIREVDADMRSDAAFSEDILEPIEILGVDKFADSAVVVRARTRTRPGSQWKTGREFNKRLKKAFDEKGIEIPFPHITLYPGVDKDGKAPALHVVQDGETRGTKNEIPSEAIS</sequence>
<comment type="subcellular location">
    <subcellularLocation>
        <location evidence="1">Cell membrane</location>
        <topology evidence="1">Multi-pass membrane protein</topology>
    </subcellularLocation>
</comment>
<dbReference type="InterPro" id="IPR006685">
    <property type="entry name" value="MscS_channel_2nd"/>
</dbReference>
<keyword evidence="3" id="KW-1003">Cell membrane</keyword>
<dbReference type="Pfam" id="PF00924">
    <property type="entry name" value="MS_channel_2nd"/>
    <property type="match status" value="1"/>
</dbReference>
<dbReference type="InterPro" id="IPR011014">
    <property type="entry name" value="MscS_channel_TM-2"/>
</dbReference>
<dbReference type="InterPro" id="IPR023408">
    <property type="entry name" value="MscS_beta-dom_sf"/>
</dbReference>
<evidence type="ECO:0000256" key="4">
    <source>
        <dbReference type="ARBA" id="ARBA00022692"/>
    </source>
</evidence>
<gene>
    <name evidence="11" type="ORF">DPQ33_12440</name>
</gene>
<accession>A0A7M3MDR8</accession>
<dbReference type="InterPro" id="IPR045276">
    <property type="entry name" value="YbiO_bact"/>
</dbReference>
<evidence type="ECO:0000313" key="12">
    <source>
        <dbReference type="Proteomes" id="UP000448292"/>
    </source>
</evidence>
<dbReference type="PANTHER" id="PTHR30460:SF0">
    <property type="entry name" value="MODERATE CONDUCTANCE MECHANOSENSITIVE CHANNEL YBIO"/>
    <property type="match status" value="1"/>
</dbReference>
<dbReference type="InterPro" id="IPR011066">
    <property type="entry name" value="MscS_channel_C_sf"/>
</dbReference>
<dbReference type="PANTHER" id="PTHR30460">
    <property type="entry name" value="MODERATE CONDUCTANCE MECHANOSENSITIVE CHANNEL YBIO"/>
    <property type="match status" value="1"/>
</dbReference>
<dbReference type="EMBL" id="QMIE01000011">
    <property type="protein sequence ID" value="TVM16421.1"/>
    <property type="molecule type" value="Genomic_DNA"/>
</dbReference>
<evidence type="ECO:0000256" key="3">
    <source>
        <dbReference type="ARBA" id="ARBA00022475"/>
    </source>
</evidence>
<organism evidence="11 12">
    <name type="scientific">Oceanidesulfovibrio indonesiensis</name>
    <dbReference type="NCBI Taxonomy" id="54767"/>
    <lineage>
        <taxon>Bacteria</taxon>
        <taxon>Pseudomonadati</taxon>
        <taxon>Thermodesulfobacteriota</taxon>
        <taxon>Desulfovibrionia</taxon>
        <taxon>Desulfovibrionales</taxon>
        <taxon>Desulfovibrionaceae</taxon>
        <taxon>Oceanidesulfovibrio</taxon>
    </lineage>
</organism>
<dbReference type="Pfam" id="PF21088">
    <property type="entry name" value="MS_channel_1st"/>
    <property type="match status" value="1"/>
</dbReference>
<dbReference type="Gene3D" id="3.30.70.100">
    <property type="match status" value="1"/>
</dbReference>